<dbReference type="Gene3D" id="3.80.30.20">
    <property type="entry name" value="tm_1862 like domain"/>
    <property type="match status" value="1"/>
</dbReference>
<comment type="cofactor">
    <cofactor evidence="1">
        <name>[4Fe-4S] cluster</name>
        <dbReference type="ChEBI" id="CHEBI:49883"/>
    </cofactor>
</comment>
<dbReference type="InterPro" id="IPR006158">
    <property type="entry name" value="Cobalamin-bd"/>
</dbReference>
<keyword evidence="3" id="KW-0479">Metal-binding</keyword>
<dbReference type="GO" id="GO:0031419">
    <property type="term" value="F:cobalamin binding"/>
    <property type="evidence" value="ECO:0007669"/>
    <property type="project" value="InterPro"/>
</dbReference>
<dbReference type="AlphaFoldDB" id="A0A1G1YD17"/>
<sequence length="421" mass="49009">MKILLVNPPFEAFLKNPQAYFPLGLTYLAAALKQFGDEVIVYDCDYDFGEIEHAPDDIETINHYEDYYRGVYDYNHPIWQKVKKNISEIKPAVVGLTSYSTKLPATIHLTNWLAEQNIPVYIGGPHETTWGTGAGISIKGEGELKFARILHPDLNIEFDPLKLIPDRKSLYRVNDYRPNDLGLVMGERGCPFNCYFCQTKAIWGEKIRKRPIDHIIEEIKLINHDFGAKQFYLCDDTFTYDLNRVKEFIEKIPEDFEWACLTRPSTISRELLSLLKKSKCIRVKLGIETGSPKMLKLIGKTETVEIYRKAAKLLAEFNIDWTAYLMIALPQETEEDWQLTQKLIEELKPRWASGSIYTPFPKTILSENFKVDFSHHDWPRYSHQSPYAWSGLSKEKIIERIQWLKDYNKNHGGDNPYRQQK</sequence>
<dbReference type="Proteomes" id="UP000178501">
    <property type="component" value="Unassembled WGS sequence"/>
</dbReference>
<keyword evidence="2" id="KW-0949">S-adenosyl-L-methionine</keyword>
<dbReference type="InterPro" id="IPR023404">
    <property type="entry name" value="rSAM_horseshoe"/>
</dbReference>
<comment type="caution">
    <text evidence="8">The sequence shown here is derived from an EMBL/GenBank/DDBJ whole genome shotgun (WGS) entry which is preliminary data.</text>
</comment>
<protein>
    <submittedName>
        <fullName evidence="8">Uncharacterized protein</fullName>
    </submittedName>
</protein>
<evidence type="ECO:0000256" key="2">
    <source>
        <dbReference type="ARBA" id="ARBA00022691"/>
    </source>
</evidence>
<reference evidence="8 9" key="1">
    <citation type="journal article" date="2016" name="Nat. Commun.">
        <title>Thousands of microbial genomes shed light on interconnected biogeochemical processes in an aquifer system.</title>
        <authorList>
            <person name="Anantharaman K."/>
            <person name="Brown C.T."/>
            <person name="Hug L.A."/>
            <person name="Sharon I."/>
            <person name="Castelle C.J."/>
            <person name="Probst A.J."/>
            <person name="Thomas B.C."/>
            <person name="Singh A."/>
            <person name="Wilkins M.J."/>
            <person name="Karaoz U."/>
            <person name="Brodie E.L."/>
            <person name="Williams K.H."/>
            <person name="Hubbard S.S."/>
            <person name="Banfield J.F."/>
        </authorList>
    </citation>
    <scope>NUCLEOTIDE SEQUENCE [LARGE SCALE GENOMIC DNA]</scope>
</reference>
<dbReference type="SFLD" id="SFLDG01082">
    <property type="entry name" value="B12-binding_domain_containing"/>
    <property type="match status" value="1"/>
</dbReference>
<organism evidence="8 9">
    <name type="scientific">Candidatus Buchananbacteria bacterium RIFCSPHIGHO2_02_FULL_45_11b</name>
    <dbReference type="NCBI Taxonomy" id="1797541"/>
    <lineage>
        <taxon>Bacteria</taxon>
        <taxon>Candidatus Buchananiibacteriota</taxon>
    </lineage>
</organism>
<dbReference type="GO" id="GO:0005829">
    <property type="term" value="C:cytosol"/>
    <property type="evidence" value="ECO:0007669"/>
    <property type="project" value="TreeGrafter"/>
</dbReference>
<feature type="domain" description="Radical SAM core" evidence="7">
    <location>
        <begin position="174"/>
        <end position="408"/>
    </location>
</feature>
<feature type="domain" description="B12-binding" evidence="6">
    <location>
        <begin position="1"/>
        <end position="160"/>
    </location>
</feature>
<dbReference type="InterPro" id="IPR051198">
    <property type="entry name" value="BchE-like"/>
</dbReference>
<dbReference type="GO" id="GO:0046872">
    <property type="term" value="F:metal ion binding"/>
    <property type="evidence" value="ECO:0007669"/>
    <property type="project" value="UniProtKB-KW"/>
</dbReference>
<dbReference type="SUPFAM" id="SSF102114">
    <property type="entry name" value="Radical SAM enzymes"/>
    <property type="match status" value="1"/>
</dbReference>
<accession>A0A1G1YD17</accession>
<gene>
    <name evidence="8" type="ORF">A3J65_04465</name>
</gene>
<dbReference type="InterPro" id="IPR058240">
    <property type="entry name" value="rSAM_sf"/>
</dbReference>
<name>A0A1G1YD17_9BACT</name>
<dbReference type="InterPro" id="IPR006638">
    <property type="entry name" value="Elp3/MiaA/NifB-like_rSAM"/>
</dbReference>
<evidence type="ECO:0000256" key="3">
    <source>
        <dbReference type="ARBA" id="ARBA00022723"/>
    </source>
</evidence>
<dbReference type="InterPro" id="IPR034466">
    <property type="entry name" value="Methyltransferase_Class_B"/>
</dbReference>
<evidence type="ECO:0000313" key="8">
    <source>
        <dbReference type="EMBL" id="OGY50255.1"/>
    </source>
</evidence>
<dbReference type="PROSITE" id="PS51918">
    <property type="entry name" value="RADICAL_SAM"/>
    <property type="match status" value="1"/>
</dbReference>
<evidence type="ECO:0000256" key="1">
    <source>
        <dbReference type="ARBA" id="ARBA00001966"/>
    </source>
</evidence>
<evidence type="ECO:0000256" key="5">
    <source>
        <dbReference type="ARBA" id="ARBA00023014"/>
    </source>
</evidence>
<evidence type="ECO:0000259" key="7">
    <source>
        <dbReference type="PROSITE" id="PS51918"/>
    </source>
</evidence>
<dbReference type="PANTHER" id="PTHR43409:SF16">
    <property type="entry name" value="SLR0320 PROTEIN"/>
    <property type="match status" value="1"/>
</dbReference>
<keyword evidence="5" id="KW-0411">Iron-sulfur</keyword>
<dbReference type="GO" id="GO:0051539">
    <property type="term" value="F:4 iron, 4 sulfur cluster binding"/>
    <property type="evidence" value="ECO:0007669"/>
    <property type="project" value="UniProtKB-KW"/>
</dbReference>
<dbReference type="Pfam" id="PF04055">
    <property type="entry name" value="Radical_SAM"/>
    <property type="match status" value="1"/>
</dbReference>
<dbReference type="SFLD" id="SFLDS00029">
    <property type="entry name" value="Radical_SAM"/>
    <property type="match status" value="1"/>
</dbReference>
<keyword evidence="4" id="KW-0408">Iron</keyword>
<dbReference type="InterPro" id="IPR007197">
    <property type="entry name" value="rSAM"/>
</dbReference>
<dbReference type="SMART" id="SM00729">
    <property type="entry name" value="Elp3"/>
    <property type="match status" value="1"/>
</dbReference>
<dbReference type="PANTHER" id="PTHR43409">
    <property type="entry name" value="ANAEROBIC MAGNESIUM-PROTOPORPHYRIN IX MONOMETHYL ESTER CYCLASE-RELATED"/>
    <property type="match status" value="1"/>
</dbReference>
<evidence type="ECO:0000259" key="6">
    <source>
        <dbReference type="PROSITE" id="PS51332"/>
    </source>
</evidence>
<dbReference type="SFLD" id="SFLDG01123">
    <property type="entry name" value="methyltransferase_(Class_B)"/>
    <property type="match status" value="1"/>
</dbReference>
<dbReference type="CDD" id="cd01335">
    <property type="entry name" value="Radical_SAM"/>
    <property type="match status" value="1"/>
</dbReference>
<evidence type="ECO:0000256" key="4">
    <source>
        <dbReference type="ARBA" id="ARBA00023004"/>
    </source>
</evidence>
<evidence type="ECO:0000313" key="9">
    <source>
        <dbReference type="Proteomes" id="UP000178501"/>
    </source>
</evidence>
<proteinExistence type="predicted"/>
<dbReference type="Gene3D" id="3.40.50.280">
    <property type="entry name" value="Cobalamin-binding domain"/>
    <property type="match status" value="1"/>
</dbReference>
<dbReference type="GO" id="GO:0003824">
    <property type="term" value="F:catalytic activity"/>
    <property type="evidence" value="ECO:0007669"/>
    <property type="project" value="InterPro"/>
</dbReference>
<dbReference type="PROSITE" id="PS51332">
    <property type="entry name" value="B12_BINDING"/>
    <property type="match status" value="1"/>
</dbReference>
<dbReference type="EMBL" id="MHIK01000064">
    <property type="protein sequence ID" value="OGY50255.1"/>
    <property type="molecule type" value="Genomic_DNA"/>
</dbReference>